<accession>A0AAV6IK60</accession>
<dbReference type="InterPro" id="IPR036866">
    <property type="entry name" value="RibonucZ/Hydroxyglut_hydro"/>
</dbReference>
<dbReference type="PANTHER" id="PTHR23240">
    <property type="entry name" value="DNA CROSS-LINK REPAIR PROTEIN PSO2/SNM1-RELATED"/>
    <property type="match status" value="1"/>
</dbReference>
<dbReference type="GO" id="GO:0003684">
    <property type="term" value="F:damaged DNA binding"/>
    <property type="evidence" value="ECO:0007669"/>
    <property type="project" value="TreeGrafter"/>
</dbReference>
<evidence type="ECO:0000256" key="5">
    <source>
        <dbReference type="ARBA" id="ARBA00023242"/>
    </source>
</evidence>
<dbReference type="FunFam" id="3.40.50.12650:FF:000005">
    <property type="entry name" value="DNA repair metallo-beta-lactamase family protein"/>
    <property type="match status" value="1"/>
</dbReference>
<gene>
    <name evidence="8" type="ORF">RHGRI_029656</name>
</gene>
<dbReference type="GO" id="GO:0036297">
    <property type="term" value="P:interstrand cross-link repair"/>
    <property type="evidence" value="ECO:0007669"/>
    <property type="project" value="TreeGrafter"/>
</dbReference>
<evidence type="ECO:0000313" key="8">
    <source>
        <dbReference type="EMBL" id="KAG5529061.1"/>
    </source>
</evidence>
<feature type="region of interest" description="Disordered" evidence="6">
    <location>
        <begin position="257"/>
        <end position="281"/>
    </location>
</feature>
<evidence type="ECO:0000256" key="1">
    <source>
        <dbReference type="ARBA" id="ARBA00004123"/>
    </source>
</evidence>
<dbReference type="SUPFAM" id="SSF56281">
    <property type="entry name" value="Metallo-hydrolase/oxidoreductase"/>
    <property type="match status" value="2"/>
</dbReference>
<dbReference type="Proteomes" id="UP000823749">
    <property type="component" value="Chromosome 10"/>
</dbReference>
<keyword evidence="4" id="KW-0234">DNA repair</keyword>
<evidence type="ECO:0000256" key="6">
    <source>
        <dbReference type="SAM" id="MobiDB-lite"/>
    </source>
</evidence>
<dbReference type="GO" id="GO:0005634">
    <property type="term" value="C:nucleus"/>
    <property type="evidence" value="ECO:0007669"/>
    <property type="project" value="UniProtKB-SubCell"/>
</dbReference>
<dbReference type="InterPro" id="IPR011084">
    <property type="entry name" value="DRMBL"/>
</dbReference>
<dbReference type="Gene3D" id="3.40.50.12650">
    <property type="match status" value="1"/>
</dbReference>
<comment type="similarity">
    <text evidence="2">Belongs to the DNA repair metallo-beta-lactamase (DRMBL) family.</text>
</comment>
<dbReference type="GO" id="GO:0035312">
    <property type="term" value="F:5'-3' DNA exonuclease activity"/>
    <property type="evidence" value="ECO:0007669"/>
    <property type="project" value="TreeGrafter"/>
</dbReference>
<keyword evidence="9" id="KW-1185">Reference proteome</keyword>
<sequence>MPIEMPKGLPFTVDTWNPSSKTKRHHFLTHAHKDHSQGISTHFSYPIYSTHLTKTLTLQYYPQLDDSVFVNIEIGQRLVINDPDGDFSVTAFDANHCPGPAVDGLVLGRLQKMGEGTVFFIPTFSTSLKTLGNSSKTSNSLTKSFMLYVTDYDDDALELAVEYLHKFPDARCFCYPDRVSKKQIGTGRRVGDLYVLESLHVPMESTSTALSSFRLDEKSSPFYLWHSRLVSDLPVASSAPSRSTLIPPFPYAYSRNRHNAVSPAPPPSSIDPPAASLDPGPEPRYPPRALMFLFEGNFGNILHTGDCRLTPDCLQSLPEKYIGRKGKDPKSQLDYVFLDCTFGKSSMKIPSKYSAVRQVINCIWKHPNALVVYLTCDLLGQEEILVEVSKTFGSKIFIDKDKNPECFHSLTLTAPEILSEDPSSRFHVLEGFPKLYERAQAKFAEAETNFQPEPLIIRASSQWFVFDDEILETERQRRGRSSRAVRDQFGVWHICYSMHSSREELEWAMQILAPKRVVSTTPSCRAMELDYVKKNCFGTQLASDDPLWKLLDIRLEVAPTDNCSVVVEDAIKPNVESHLQPVKTSITQKPLLTLSPPSKRPPVTLFGRARLGNPADFTFLLAENKIKTTKDETPHSVSDKAEPQCSFQEDVFGLKHEKSFENKTDITEAQCGISVEIERKFEVECENPLENKVEANEVQCERSVLEKDAEIRLSGYSPVGSSQSFNERFRKLYRSMNVPVPRPLPSLVELMKANKRTKRVQC</sequence>
<evidence type="ECO:0000259" key="7">
    <source>
        <dbReference type="Pfam" id="PF07522"/>
    </source>
</evidence>
<evidence type="ECO:0000313" key="9">
    <source>
        <dbReference type="Proteomes" id="UP000823749"/>
    </source>
</evidence>
<dbReference type="GO" id="GO:0006303">
    <property type="term" value="P:double-strand break repair via nonhomologous end joining"/>
    <property type="evidence" value="ECO:0007669"/>
    <property type="project" value="TreeGrafter"/>
</dbReference>
<evidence type="ECO:0000256" key="4">
    <source>
        <dbReference type="ARBA" id="ARBA00023204"/>
    </source>
</evidence>
<keyword evidence="5" id="KW-0539">Nucleus</keyword>
<dbReference type="EMBL" id="JACTNZ010000010">
    <property type="protein sequence ID" value="KAG5529061.1"/>
    <property type="molecule type" value="Genomic_DNA"/>
</dbReference>
<dbReference type="Gene3D" id="3.60.15.10">
    <property type="entry name" value="Ribonuclease Z/Hydroxyacylglutathione hydrolase-like"/>
    <property type="match status" value="2"/>
</dbReference>
<keyword evidence="3" id="KW-0227">DNA damage</keyword>
<dbReference type="AlphaFoldDB" id="A0AAV6IK60"/>
<protein>
    <recommendedName>
        <fullName evidence="7">DNA repair metallo-beta-lactamase domain-containing protein</fullName>
    </recommendedName>
</protein>
<evidence type="ECO:0000256" key="3">
    <source>
        <dbReference type="ARBA" id="ARBA00022763"/>
    </source>
</evidence>
<feature type="domain" description="DNA repair metallo-beta-lactamase" evidence="7">
    <location>
        <begin position="415"/>
        <end position="524"/>
    </location>
</feature>
<name>A0AAV6IK60_9ERIC</name>
<evidence type="ECO:0000256" key="2">
    <source>
        <dbReference type="ARBA" id="ARBA00010304"/>
    </source>
</evidence>
<dbReference type="Pfam" id="PF07522">
    <property type="entry name" value="DRMBL"/>
    <property type="match status" value="1"/>
</dbReference>
<dbReference type="PANTHER" id="PTHR23240:SF31">
    <property type="entry name" value="DNA REPAIR METALLO-BETA-LACTAMASE FAMILY PROTEIN"/>
    <property type="match status" value="1"/>
</dbReference>
<organism evidence="8 9">
    <name type="scientific">Rhododendron griersonianum</name>
    <dbReference type="NCBI Taxonomy" id="479676"/>
    <lineage>
        <taxon>Eukaryota</taxon>
        <taxon>Viridiplantae</taxon>
        <taxon>Streptophyta</taxon>
        <taxon>Embryophyta</taxon>
        <taxon>Tracheophyta</taxon>
        <taxon>Spermatophyta</taxon>
        <taxon>Magnoliopsida</taxon>
        <taxon>eudicotyledons</taxon>
        <taxon>Gunneridae</taxon>
        <taxon>Pentapetalae</taxon>
        <taxon>asterids</taxon>
        <taxon>Ericales</taxon>
        <taxon>Ericaceae</taxon>
        <taxon>Ericoideae</taxon>
        <taxon>Rhodoreae</taxon>
        <taxon>Rhododendron</taxon>
    </lineage>
</organism>
<reference evidence="8" key="1">
    <citation type="submission" date="2020-08" db="EMBL/GenBank/DDBJ databases">
        <title>Plant Genome Project.</title>
        <authorList>
            <person name="Zhang R.-G."/>
        </authorList>
    </citation>
    <scope>NUCLEOTIDE SEQUENCE</scope>
    <source>
        <strain evidence="8">WSP0</strain>
        <tissue evidence="8">Leaf</tissue>
    </source>
</reference>
<comment type="caution">
    <text evidence="8">The sequence shown here is derived from an EMBL/GenBank/DDBJ whole genome shotgun (WGS) entry which is preliminary data.</text>
</comment>
<comment type="subcellular location">
    <subcellularLocation>
        <location evidence="1">Nucleus</location>
    </subcellularLocation>
</comment>
<proteinExistence type="inferred from homology"/>